<sequence length="76" mass="7988">MLRKIVEARCRQRIGREIRPAAAQPAAILPEAGGTDNLGTASPLPADPRLRSAMPLKTLLRSCGMALGRAGEGTIP</sequence>
<dbReference type="EMBL" id="PXYK01000017">
    <property type="protein sequence ID" value="PSJ57538.1"/>
    <property type="molecule type" value="Genomic_DNA"/>
</dbReference>
<evidence type="ECO:0000313" key="3">
    <source>
        <dbReference type="Proteomes" id="UP000241229"/>
    </source>
</evidence>
<name>A0A2P7S502_9HYPH</name>
<dbReference type="AlphaFoldDB" id="A0A2P7S502"/>
<reference evidence="2 3" key="1">
    <citation type="submission" date="2018-03" db="EMBL/GenBank/DDBJ databases">
        <title>The draft genome of Mesorhizobium sp. 6GN-30.</title>
        <authorList>
            <person name="Liu L."/>
            <person name="Li L."/>
            <person name="Wang T."/>
            <person name="Zhang X."/>
            <person name="Liang L."/>
        </authorList>
    </citation>
    <scope>NUCLEOTIDE SEQUENCE [LARGE SCALE GENOMIC DNA]</scope>
    <source>
        <strain evidence="2 3">6GN30</strain>
    </source>
</reference>
<keyword evidence="3" id="KW-1185">Reference proteome</keyword>
<evidence type="ECO:0000256" key="1">
    <source>
        <dbReference type="SAM" id="MobiDB-lite"/>
    </source>
</evidence>
<protein>
    <submittedName>
        <fullName evidence="2">Uncharacterized protein</fullName>
    </submittedName>
</protein>
<proteinExistence type="predicted"/>
<dbReference type="RefSeq" id="WP_106773601.1">
    <property type="nucleotide sequence ID" value="NZ_PXYK01000017.1"/>
</dbReference>
<comment type="caution">
    <text evidence="2">The sequence shown here is derived from an EMBL/GenBank/DDBJ whole genome shotgun (WGS) entry which is preliminary data.</text>
</comment>
<accession>A0A2P7S502</accession>
<organism evidence="2 3">
    <name type="scientific">Kumtagia ephedrae</name>
    <dbReference type="NCBI Taxonomy" id="2116701"/>
    <lineage>
        <taxon>Bacteria</taxon>
        <taxon>Pseudomonadati</taxon>
        <taxon>Pseudomonadota</taxon>
        <taxon>Alphaproteobacteria</taxon>
        <taxon>Hyphomicrobiales</taxon>
        <taxon>Phyllobacteriaceae</taxon>
        <taxon>Kumtagia</taxon>
    </lineage>
</organism>
<feature type="region of interest" description="Disordered" evidence="1">
    <location>
        <begin position="30"/>
        <end position="50"/>
    </location>
</feature>
<dbReference type="Proteomes" id="UP000241229">
    <property type="component" value="Unassembled WGS sequence"/>
</dbReference>
<evidence type="ECO:0000313" key="2">
    <source>
        <dbReference type="EMBL" id="PSJ57538.1"/>
    </source>
</evidence>
<gene>
    <name evidence="2" type="ORF">C7I84_18025</name>
</gene>